<feature type="domain" description="HNH nuclease" evidence="1">
    <location>
        <begin position="188"/>
        <end position="239"/>
    </location>
</feature>
<evidence type="ECO:0000313" key="3">
    <source>
        <dbReference type="Proteomes" id="UP000381693"/>
    </source>
</evidence>
<dbReference type="CDD" id="cd00085">
    <property type="entry name" value="HNHc"/>
    <property type="match status" value="1"/>
</dbReference>
<dbReference type="GO" id="GO:0008270">
    <property type="term" value="F:zinc ion binding"/>
    <property type="evidence" value="ECO:0007669"/>
    <property type="project" value="InterPro"/>
</dbReference>
<accession>A0A5E6ME13</accession>
<name>A0A5E6ME13_9BACT</name>
<dbReference type="InterPro" id="IPR003615">
    <property type="entry name" value="HNH_nuc"/>
</dbReference>
<dbReference type="OrthoDB" id="195583at2"/>
<dbReference type="InterPro" id="IPR047693">
    <property type="entry name" value="RNA-guided_IscB-like"/>
</dbReference>
<evidence type="ECO:0000313" key="2">
    <source>
        <dbReference type="EMBL" id="VVM07444.1"/>
    </source>
</evidence>
<dbReference type="Gene3D" id="1.10.30.50">
    <property type="match status" value="1"/>
</dbReference>
<dbReference type="GO" id="GO:0003676">
    <property type="term" value="F:nucleic acid binding"/>
    <property type="evidence" value="ECO:0007669"/>
    <property type="project" value="InterPro"/>
</dbReference>
<dbReference type="RefSeq" id="WP_142525579.1">
    <property type="nucleotide sequence ID" value="NZ_CABFUZ020000163.1"/>
</dbReference>
<dbReference type="InterPro" id="IPR025938">
    <property type="entry name" value="RRXRR_dom"/>
</dbReference>
<dbReference type="Pfam" id="PF01844">
    <property type="entry name" value="HNH"/>
    <property type="match status" value="1"/>
</dbReference>
<dbReference type="EMBL" id="CABFUZ020000163">
    <property type="protein sequence ID" value="VVM07444.1"/>
    <property type="molecule type" value="Genomic_DNA"/>
</dbReference>
<dbReference type="Pfam" id="PF14239">
    <property type="entry name" value="RRXRR"/>
    <property type="match status" value="1"/>
</dbReference>
<dbReference type="SMART" id="SM00507">
    <property type="entry name" value="HNHc"/>
    <property type="match status" value="1"/>
</dbReference>
<dbReference type="InterPro" id="IPR002711">
    <property type="entry name" value="HNH"/>
</dbReference>
<proteinExistence type="predicted"/>
<reference evidence="2" key="1">
    <citation type="submission" date="2019-09" db="EMBL/GenBank/DDBJ databases">
        <authorList>
            <person name="Cremers G."/>
        </authorList>
    </citation>
    <scope>NUCLEOTIDE SEQUENCE [LARGE SCALE GENOMIC DNA]</scope>
    <source>
        <strain evidence="2">3B</strain>
    </source>
</reference>
<dbReference type="InterPro" id="IPR052892">
    <property type="entry name" value="NA-targeting_endonuclease"/>
</dbReference>
<sequence length="432" mass="49038">MTQNRVLVLDKNRQPLMPCHPARARELLRKGKAAVFRRHPFTIILKDREGGEVQQIRIKLDPGSKETGMALVAHFARRGPTVIWAGELTHQGAAIRKALEQRRAHRRFRRAKLRYRAPRFDNRTRREGWLPPSLQHRVDTTMTWVERLLRWAPVSALSQELVRFDTQALQNPESSGAEYQQGTLQGYEVREYLLEKWGRKCAYCGAENVSLEIDHIHPRSKGGSDRVSNLTLACRPCNQRKANRDVAEFLEKDPKRLARIEAQRKATLKDAAAVNSTRWALWRGLVAIGLPVEVGTGGRTKWNRHRQNYPKAHWIDAACVGESGGAVRLDADHRPLAIRAMGHGERQQARLNRYGFPVGHKAGAKRFLGFQTGDIVRAVIPAGKYAGTFLGRIAIRFRPSFSFVPSADGKVFDVHPKHLTLLQRSDGYVYTQ</sequence>
<dbReference type="PANTHER" id="PTHR33877:SF2">
    <property type="entry name" value="OS07G0170200 PROTEIN"/>
    <property type="match status" value="1"/>
</dbReference>
<evidence type="ECO:0000259" key="1">
    <source>
        <dbReference type="SMART" id="SM00507"/>
    </source>
</evidence>
<gene>
    <name evidence="2" type="ORF">MAMC_01604</name>
</gene>
<dbReference type="AlphaFoldDB" id="A0A5E6ME13"/>
<dbReference type="NCBIfam" id="NF040563">
    <property type="entry name" value="guided_IscB"/>
    <property type="match status" value="1"/>
</dbReference>
<dbReference type="GO" id="GO:0004519">
    <property type="term" value="F:endonuclease activity"/>
    <property type="evidence" value="ECO:0007669"/>
    <property type="project" value="InterPro"/>
</dbReference>
<keyword evidence="3" id="KW-1185">Reference proteome</keyword>
<dbReference type="Proteomes" id="UP000381693">
    <property type="component" value="Unassembled WGS sequence"/>
</dbReference>
<organism evidence="2 3">
    <name type="scientific">Methylacidimicrobium cyclopophantes</name>
    <dbReference type="NCBI Taxonomy" id="1041766"/>
    <lineage>
        <taxon>Bacteria</taxon>
        <taxon>Pseudomonadati</taxon>
        <taxon>Verrucomicrobiota</taxon>
        <taxon>Methylacidimicrobium</taxon>
    </lineage>
</organism>
<dbReference type="PANTHER" id="PTHR33877">
    <property type="entry name" value="SLL1193 PROTEIN"/>
    <property type="match status" value="1"/>
</dbReference>
<protein>
    <recommendedName>
        <fullName evidence="1">HNH nuclease domain-containing protein</fullName>
    </recommendedName>
</protein>
<comment type="caution">
    <text evidence="2">The sequence shown here is derived from an EMBL/GenBank/DDBJ whole genome shotgun (WGS) entry which is preliminary data.</text>
</comment>